<dbReference type="EMBL" id="JADGJQ010000035">
    <property type="protein sequence ID" value="KAJ3177169.1"/>
    <property type="molecule type" value="Genomic_DNA"/>
</dbReference>
<feature type="compositionally biased region" description="Acidic residues" evidence="1">
    <location>
        <begin position="62"/>
        <end position="90"/>
    </location>
</feature>
<feature type="region of interest" description="Disordered" evidence="1">
    <location>
        <begin position="487"/>
        <end position="518"/>
    </location>
</feature>
<feature type="region of interest" description="Disordered" evidence="1">
    <location>
        <begin position="43"/>
        <end position="92"/>
    </location>
</feature>
<sequence>MPSAPSRSPSSPLSRLFHINGAVAAANSFLFHTQDDELPWPTAELLRSVHTPPYASRQGNNDGEDQDGDDDDDEDDDEDDPSYEDFDEPLAELAARADMTLVNSAGLAARSHRGFAGPADGSAAANDGVAHITTTTTTTTTTTGGNGGGGGSAAITSPTEADAEDAVRFLLSNPGPPFLRPHIDRDFVRRLRHIATRAQGEDDGDGEEDPVRLDHGFVDFGVEDDEDSDEESEASDEEDEDDADADEDDDDDDEDKTEADLADLEAQFLSRGQSLHGRRRRRSSSASSTESTSRSWLIDASLLDLVTQIHAPMNAGTSSSSVSTHPRRLLRRPAYRHYSPHSNLGLGGPPRHGAMGLPPRWPPLGTSGRRQWRDRVRDLRSSSGGGGDPLNSNNNNSSAGGPSSLSWLSLSPLSSTPPPSASDPSAIVCAVISDVEKLFSERMDENGDFRCDASGASGGGGGPVELGRAWEVLGRLGRVDVDRDGQCGAHRRRMRKRRRDEGGARIRERVWHVGDAGR</sequence>
<feature type="compositionally biased region" description="Low complexity" evidence="1">
    <location>
        <begin position="389"/>
        <end position="414"/>
    </location>
</feature>
<organism evidence="2 3">
    <name type="scientific">Geranomyces variabilis</name>
    <dbReference type="NCBI Taxonomy" id="109894"/>
    <lineage>
        <taxon>Eukaryota</taxon>
        <taxon>Fungi</taxon>
        <taxon>Fungi incertae sedis</taxon>
        <taxon>Chytridiomycota</taxon>
        <taxon>Chytridiomycota incertae sedis</taxon>
        <taxon>Chytridiomycetes</taxon>
        <taxon>Spizellomycetales</taxon>
        <taxon>Powellomycetaceae</taxon>
        <taxon>Geranomyces</taxon>
    </lineage>
</organism>
<evidence type="ECO:0000313" key="3">
    <source>
        <dbReference type="Proteomes" id="UP001212152"/>
    </source>
</evidence>
<dbReference type="Proteomes" id="UP001212152">
    <property type="component" value="Unassembled WGS sequence"/>
</dbReference>
<keyword evidence="3" id="KW-1185">Reference proteome</keyword>
<dbReference type="AlphaFoldDB" id="A0AAD5XPT7"/>
<gene>
    <name evidence="2" type="ORF">HDU87_004661</name>
</gene>
<feature type="compositionally biased region" description="Basic and acidic residues" evidence="1">
    <location>
        <begin position="499"/>
        <end position="518"/>
    </location>
</feature>
<evidence type="ECO:0000313" key="2">
    <source>
        <dbReference type="EMBL" id="KAJ3177169.1"/>
    </source>
</evidence>
<feature type="compositionally biased region" description="Low complexity" evidence="1">
    <location>
        <begin position="264"/>
        <end position="275"/>
    </location>
</feature>
<feature type="region of interest" description="Disordered" evidence="1">
    <location>
        <begin position="196"/>
        <end position="294"/>
    </location>
</feature>
<protein>
    <submittedName>
        <fullName evidence="2">Uncharacterized protein</fullName>
    </submittedName>
</protein>
<feature type="compositionally biased region" description="Basic and acidic residues" evidence="1">
    <location>
        <begin position="371"/>
        <end position="380"/>
    </location>
</feature>
<proteinExistence type="predicted"/>
<feature type="region of interest" description="Disordered" evidence="1">
    <location>
        <begin position="338"/>
        <end position="423"/>
    </location>
</feature>
<feature type="compositionally biased region" description="Acidic residues" evidence="1">
    <location>
        <begin position="221"/>
        <end position="263"/>
    </location>
</feature>
<feature type="region of interest" description="Disordered" evidence="1">
    <location>
        <begin position="136"/>
        <end position="160"/>
    </location>
</feature>
<reference evidence="2" key="1">
    <citation type="submission" date="2020-05" db="EMBL/GenBank/DDBJ databases">
        <title>Phylogenomic resolution of chytrid fungi.</title>
        <authorList>
            <person name="Stajich J.E."/>
            <person name="Amses K."/>
            <person name="Simmons R."/>
            <person name="Seto K."/>
            <person name="Myers J."/>
            <person name="Bonds A."/>
            <person name="Quandt C.A."/>
            <person name="Barry K."/>
            <person name="Liu P."/>
            <person name="Grigoriev I."/>
            <person name="Longcore J.E."/>
            <person name="James T.Y."/>
        </authorList>
    </citation>
    <scope>NUCLEOTIDE SEQUENCE</scope>
    <source>
        <strain evidence="2">JEL0379</strain>
    </source>
</reference>
<accession>A0AAD5XPT7</accession>
<name>A0AAD5XPT7_9FUNG</name>
<evidence type="ECO:0000256" key="1">
    <source>
        <dbReference type="SAM" id="MobiDB-lite"/>
    </source>
</evidence>
<feature type="compositionally biased region" description="Basic residues" evidence="1">
    <location>
        <begin position="489"/>
        <end position="498"/>
    </location>
</feature>
<feature type="compositionally biased region" description="Low complexity" evidence="1">
    <location>
        <begin position="284"/>
        <end position="294"/>
    </location>
</feature>
<comment type="caution">
    <text evidence="2">The sequence shown here is derived from an EMBL/GenBank/DDBJ whole genome shotgun (WGS) entry which is preliminary data.</text>
</comment>